<dbReference type="InterPro" id="IPR036291">
    <property type="entry name" value="NAD(P)-bd_dom_sf"/>
</dbReference>
<comment type="caution">
    <text evidence="4">The sequence shown here is derived from an EMBL/GenBank/DDBJ whole genome shotgun (WGS) entry which is preliminary data.</text>
</comment>
<proteinExistence type="predicted"/>
<dbReference type="Pfam" id="PF13602">
    <property type="entry name" value="ADH_zinc_N_2"/>
    <property type="match status" value="1"/>
</dbReference>
<dbReference type="Gene3D" id="3.40.50.720">
    <property type="entry name" value="NAD(P)-binding Rossmann-like Domain"/>
    <property type="match status" value="1"/>
</dbReference>
<reference evidence="4 5" key="1">
    <citation type="journal article" date="2024" name="IMA Fungus">
        <title>IMA Genome - F19 : A genome assembly and annotation guide to empower mycologists, including annotated draft genome sequences of Ceratocystis pirilliformis, Diaporthe australafricana, Fusarium ophioides, Paecilomyces lecythidis, and Sporothrix stenoceras.</title>
        <authorList>
            <person name="Aylward J."/>
            <person name="Wilson A.M."/>
            <person name="Visagie C.M."/>
            <person name="Spraker J."/>
            <person name="Barnes I."/>
            <person name="Buitendag C."/>
            <person name="Ceriani C."/>
            <person name="Del Mar Angel L."/>
            <person name="du Plessis D."/>
            <person name="Fuchs T."/>
            <person name="Gasser K."/>
            <person name="Kramer D."/>
            <person name="Li W."/>
            <person name="Munsamy K."/>
            <person name="Piso A."/>
            <person name="Price J.L."/>
            <person name="Sonnekus B."/>
            <person name="Thomas C."/>
            <person name="van der Nest A."/>
            <person name="van Dijk A."/>
            <person name="van Heerden A."/>
            <person name="van Vuuren N."/>
            <person name="Yilmaz N."/>
            <person name="Duong T.A."/>
            <person name="van der Merwe N.A."/>
            <person name="Wingfield M.J."/>
            <person name="Wingfield B.D."/>
        </authorList>
    </citation>
    <scope>NUCLEOTIDE SEQUENCE [LARGE SCALE GENOMIC DNA]</scope>
    <source>
        <strain evidence="4 5">CMW 18300</strain>
    </source>
</reference>
<keyword evidence="2" id="KW-0597">Phosphoprotein</keyword>
<protein>
    <recommendedName>
        <fullName evidence="3">Carrier domain-containing protein</fullName>
    </recommendedName>
</protein>
<dbReference type="InterPro" id="IPR006162">
    <property type="entry name" value="Ppantetheine_attach_site"/>
</dbReference>
<gene>
    <name evidence="4" type="ORF">Daus18300_004613</name>
</gene>
<dbReference type="Pfam" id="PF08659">
    <property type="entry name" value="KR"/>
    <property type="match status" value="1"/>
</dbReference>
<evidence type="ECO:0000256" key="1">
    <source>
        <dbReference type="ARBA" id="ARBA00022450"/>
    </source>
</evidence>
<dbReference type="InterPro" id="IPR020806">
    <property type="entry name" value="PKS_PP-bd"/>
</dbReference>
<dbReference type="InterPro" id="IPR009081">
    <property type="entry name" value="PP-bd_ACP"/>
</dbReference>
<dbReference type="InterPro" id="IPR036736">
    <property type="entry name" value="ACP-like_sf"/>
</dbReference>
<evidence type="ECO:0000313" key="4">
    <source>
        <dbReference type="EMBL" id="KAL1871613.1"/>
    </source>
</evidence>
<sequence length="383" mass="42519">MSQQRIRRGPQSINGPKLRRTLLVFRLRRHLLHYGRDSFRRSRVPEERISNSSDASFAKGITRVTQGRGVDCVLDSLSGELLKASWECLAPFGTFIEIGLRDILDNAYLDMRHFAKGTTFTFLNTFGLLQENADYLGDILKDAFQLIRQLSLKAPGPFLYSLWERKMMLSALSNKQGTVARWCSRSRTPVLRKAQGSLQLDPNATCLLRVGRGTLPSSRGPAARPPRPKALVQELSVARVKAFRGDVTDATSFRAATDQCERELPPAKGVVQMAMVLRDNVFETMSYDAGPRQYGPGSIFEIITEGLVGKVAEILQMPSSEVKPGRHMYRYGVDSLVALEVRNWISKEMRSSVALLEVLAAVPMTGFAATIADKREILASAGA</sequence>
<dbReference type="InterPro" id="IPR020843">
    <property type="entry name" value="ER"/>
</dbReference>
<evidence type="ECO:0000259" key="3">
    <source>
        <dbReference type="PROSITE" id="PS50075"/>
    </source>
</evidence>
<dbReference type="PANTHER" id="PTHR43775">
    <property type="entry name" value="FATTY ACID SYNTHASE"/>
    <property type="match status" value="1"/>
</dbReference>
<dbReference type="CDD" id="cd05195">
    <property type="entry name" value="enoyl_red"/>
    <property type="match status" value="1"/>
</dbReference>
<dbReference type="InterPro" id="IPR013968">
    <property type="entry name" value="PKS_KR"/>
</dbReference>
<feature type="domain" description="Carrier" evidence="3">
    <location>
        <begin position="298"/>
        <end position="375"/>
    </location>
</feature>
<evidence type="ECO:0000313" key="5">
    <source>
        <dbReference type="Proteomes" id="UP001583177"/>
    </source>
</evidence>
<dbReference type="PROSITE" id="PS50075">
    <property type="entry name" value="CARRIER"/>
    <property type="match status" value="1"/>
</dbReference>
<organism evidence="4 5">
    <name type="scientific">Diaporthe australafricana</name>
    <dbReference type="NCBI Taxonomy" id="127596"/>
    <lineage>
        <taxon>Eukaryota</taxon>
        <taxon>Fungi</taxon>
        <taxon>Dikarya</taxon>
        <taxon>Ascomycota</taxon>
        <taxon>Pezizomycotina</taxon>
        <taxon>Sordariomycetes</taxon>
        <taxon>Sordariomycetidae</taxon>
        <taxon>Diaporthales</taxon>
        <taxon>Diaporthaceae</taxon>
        <taxon>Diaporthe</taxon>
    </lineage>
</organism>
<keyword evidence="1" id="KW-0596">Phosphopantetheine</keyword>
<dbReference type="InterPro" id="IPR050091">
    <property type="entry name" value="PKS_NRPS_Biosynth_Enz"/>
</dbReference>
<dbReference type="PANTHER" id="PTHR43775:SF37">
    <property type="entry name" value="SI:DKEY-61P9.11"/>
    <property type="match status" value="1"/>
</dbReference>
<dbReference type="Gene3D" id="1.10.1200.10">
    <property type="entry name" value="ACP-like"/>
    <property type="match status" value="1"/>
</dbReference>
<dbReference type="Gene3D" id="3.90.180.10">
    <property type="entry name" value="Medium-chain alcohol dehydrogenases, catalytic domain"/>
    <property type="match status" value="1"/>
</dbReference>
<accession>A0ABR3X6R0</accession>
<dbReference type="PROSITE" id="PS00012">
    <property type="entry name" value="PHOSPHOPANTETHEINE"/>
    <property type="match status" value="1"/>
</dbReference>
<dbReference type="EMBL" id="JAWRVE010000032">
    <property type="protein sequence ID" value="KAL1871613.1"/>
    <property type="molecule type" value="Genomic_DNA"/>
</dbReference>
<dbReference type="Proteomes" id="UP001583177">
    <property type="component" value="Unassembled WGS sequence"/>
</dbReference>
<dbReference type="SUPFAM" id="SSF47336">
    <property type="entry name" value="ACP-like"/>
    <property type="match status" value="1"/>
</dbReference>
<dbReference type="SMART" id="SM00829">
    <property type="entry name" value="PKS_ER"/>
    <property type="match status" value="1"/>
</dbReference>
<keyword evidence="5" id="KW-1185">Reference proteome</keyword>
<dbReference type="Pfam" id="PF23297">
    <property type="entry name" value="ACP_SdgA_C"/>
    <property type="match status" value="1"/>
</dbReference>
<dbReference type="SMART" id="SM00823">
    <property type="entry name" value="PKS_PP"/>
    <property type="match status" value="1"/>
</dbReference>
<name>A0ABR3X6R0_9PEZI</name>
<evidence type="ECO:0000256" key="2">
    <source>
        <dbReference type="ARBA" id="ARBA00022553"/>
    </source>
</evidence>
<dbReference type="SUPFAM" id="SSF51735">
    <property type="entry name" value="NAD(P)-binding Rossmann-fold domains"/>
    <property type="match status" value="2"/>
</dbReference>